<organism evidence="4 5">
    <name type="scientific">Prevotella disiens</name>
    <dbReference type="NCBI Taxonomy" id="28130"/>
    <lineage>
        <taxon>Bacteria</taxon>
        <taxon>Pseudomonadati</taxon>
        <taxon>Bacteroidota</taxon>
        <taxon>Bacteroidia</taxon>
        <taxon>Bacteroidales</taxon>
        <taxon>Prevotellaceae</taxon>
        <taxon>Prevotella</taxon>
    </lineage>
</organism>
<dbReference type="EMBL" id="QSRD01000065">
    <property type="protein sequence ID" value="RGK96798.1"/>
    <property type="molecule type" value="Genomic_DNA"/>
</dbReference>
<dbReference type="GO" id="GO:0055085">
    <property type="term" value="P:transmembrane transport"/>
    <property type="evidence" value="ECO:0007669"/>
    <property type="project" value="InterPro"/>
</dbReference>
<evidence type="ECO:0000313" key="6">
    <source>
        <dbReference type="Proteomes" id="UP000260835"/>
    </source>
</evidence>
<evidence type="ECO:0000313" key="3">
    <source>
        <dbReference type="EMBL" id="RGK96798.1"/>
    </source>
</evidence>
<dbReference type="Pfam" id="PF03544">
    <property type="entry name" value="TonB_C"/>
    <property type="match status" value="1"/>
</dbReference>
<accession>A0A379E1S0</accession>
<dbReference type="Proteomes" id="UP000260835">
    <property type="component" value="Unassembled WGS sequence"/>
</dbReference>
<reference evidence="3 6" key="2">
    <citation type="submission" date="2018-08" db="EMBL/GenBank/DDBJ databases">
        <title>A genome reference for cultivated species of the human gut microbiota.</title>
        <authorList>
            <person name="Zou Y."/>
            <person name="Xue W."/>
            <person name="Luo G."/>
        </authorList>
    </citation>
    <scope>NUCLEOTIDE SEQUENCE [LARGE SCALE GENOMIC DNA]</scope>
    <source>
        <strain evidence="3 6">TF09-12</strain>
    </source>
</reference>
<dbReference type="Gene3D" id="3.30.1150.10">
    <property type="match status" value="1"/>
</dbReference>
<reference evidence="4 5" key="1">
    <citation type="submission" date="2018-06" db="EMBL/GenBank/DDBJ databases">
        <authorList>
            <consortium name="Pathogen Informatics"/>
            <person name="Doyle S."/>
        </authorList>
    </citation>
    <scope>NUCLEOTIDE SEQUENCE [LARGE SCALE GENOMIC DNA]</scope>
    <source>
        <strain evidence="4 5">NCTC11157</strain>
    </source>
</reference>
<protein>
    <submittedName>
        <fullName evidence="4">Gram-negative bacterial tonB protein</fullName>
    </submittedName>
</protein>
<evidence type="ECO:0000259" key="2">
    <source>
        <dbReference type="Pfam" id="PF03544"/>
    </source>
</evidence>
<sequence length="132" mass="15317">MRKILNLIFGMLLCCSSIAANNTTNISLEPGDTLTIWQDEYCVKFPGNLQEYIKAHIQYPPEYADANIAGRIIVSFKIHRSGKTSSFKIIRGLDPLIDKEIIRVMKTMPKWIWYSKKRRTIKFLFPACIYLE</sequence>
<dbReference type="EMBL" id="UGTL01000001">
    <property type="protein sequence ID" value="SUB86261.1"/>
    <property type="molecule type" value="Genomic_DNA"/>
</dbReference>
<evidence type="ECO:0000256" key="1">
    <source>
        <dbReference type="SAM" id="SignalP"/>
    </source>
</evidence>
<keyword evidence="1" id="KW-0732">Signal</keyword>
<name>A0A379E1S0_9BACT</name>
<dbReference type="AlphaFoldDB" id="A0A379E1S0"/>
<feature type="signal peptide" evidence="1">
    <location>
        <begin position="1"/>
        <end position="19"/>
    </location>
</feature>
<feature type="chain" id="PRO_5033786416" evidence="1">
    <location>
        <begin position="20"/>
        <end position="132"/>
    </location>
</feature>
<dbReference type="OrthoDB" id="9814002at2"/>
<dbReference type="InterPro" id="IPR037682">
    <property type="entry name" value="TonB_C"/>
</dbReference>
<gene>
    <name evidence="3" type="ORF">DXC89_08595</name>
    <name evidence="4" type="ORF">NCTC11157_02010</name>
</gene>
<dbReference type="RefSeq" id="WP_004355388.1">
    <property type="nucleotide sequence ID" value="NZ_CABOGP010000065.1"/>
</dbReference>
<evidence type="ECO:0000313" key="5">
    <source>
        <dbReference type="Proteomes" id="UP000254072"/>
    </source>
</evidence>
<dbReference type="Proteomes" id="UP000254072">
    <property type="component" value="Unassembled WGS sequence"/>
</dbReference>
<evidence type="ECO:0000313" key="4">
    <source>
        <dbReference type="EMBL" id="SUB86261.1"/>
    </source>
</evidence>
<feature type="domain" description="TonB C-terminal" evidence="2">
    <location>
        <begin position="56"/>
        <end position="117"/>
    </location>
</feature>
<dbReference type="SUPFAM" id="SSF74653">
    <property type="entry name" value="TolA/TonB C-terminal domain"/>
    <property type="match status" value="1"/>
</dbReference>
<proteinExistence type="predicted"/>
<dbReference type="GeneID" id="91083170"/>